<dbReference type="InterPro" id="IPR050535">
    <property type="entry name" value="DNA_Repair-Maintenance_Comp"/>
</dbReference>
<dbReference type="InterPro" id="IPR029052">
    <property type="entry name" value="Metallo-depent_PP-like"/>
</dbReference>
<dbReference type="PANTHER" id="PTHR30337">
    <property type="entry name" value="COMPONENT OF ATP-DEPENDENT DSDNA EXONUCLEASE"/>
    <property type="match status" value="1"/>
</dbReference>
<evidence type="ECO:0000313" key="3">
    <source>
        <dbReference type="EMBL" id="HJD38656.1"/>
    </source>
</evidence>
<accession>A0A9D2U2H4</accession>
<dbReference type="AlphaFoldDB" id="A0A9D2U2H4"/>
<dbReference type="CDD" id="cd00840">
    <property type="entry name" value="MPP_Mre11_N"/>
    <property type="match status" value="1"/>
</dbReference>
<dbReference type="Proteomes" id="UP000823850">
    <property type="component" value="Unassembled WGS sequence"/>
</dbReference>
<keyword evidence="1" id="KW-0378">Hydrolase</keyword>
<dbReference type="GO" id="GO:0004527">
    <property type="term" value="F:exonuclease activity"/>
    <property type="evidence" value="ECO:0007669"/>
    <property type="project" value="UniProtKB-KW"/>
</dbReference>
<keyword evidence="3" id="KW-0540">Nuclease</keyword>
<dbReference type="SUPFAM" id="SSF56300">
    <property type="entry name" value="Metallo-dependent phosphatases"/>
    <property type="match status" value="1"/>
</dbReference>
<keyword evidence="3" id="KW-0269">Exonuclease</keyword>
<protein>
    <submittedName>
        <fullName evidence="3">DNA repair exonuclease</fullName>
    </submittedName>
</protein>
<dbReference type="InterPro" id="IPR004843">
    <property type="entry name" value="Calcineurin-like_PHP"/>
</dbReference>
<name>A0A9D2U2H4_9FIRM</name>
<proteinExistence type="predicted"/>
<dbReference type="InterPro" id="IPR041796">
    <property type="entry name" value="Mre11_N"/>
</dbReference>
<dbReference type="Pfam" id="PF00149">
    <property type="entry name" value="Metallophos"/>
    <property type="match status" value="1"/>
</dbReference>
<sequence length="352" mass="40311">MRFFHIADVHLGAEPDRGFPWSQDRSREIWDSFRKVIEQAGKFHADLFLIAGDLFHRQPLVKDLKKVNALFSMIPDTKIVLIAGNHDYLRKDSPYRKFKWGKNVRGLWNQNISHVDFPELGVRISGCSYGSREITRPVYDSLKKSGEMPVEILLAHGGDEKHIPISKERLAASGFDYIALGHIHKPQILIKDRMIYAGALEPIDKNDIGPHGFIKGEIRNGRVQTAFVSSALREYKNAEIIVTEATAQHSLEQKIRDIIKSMGEENIYTLTIRGKRDPESEFYLKSLYRAGNIRDIEDKSRPSYSLEELCSRYRGSLLEEYIRSFGENPDEEEQKALYYGIGALLETGEEIL</sequence>
<dbReference type="Gene3D" id="3.60.21.10">
    <property type="match status" value="1"/>
</dbReference>
<evidence type="ECO:0000313" key="4">
    <source>
        <dbReference type="Proteomes" id="UP000823850"/>
    </source>
</evidence>
<organism evidence="3 4">
    <name type="scientific">Candidatus Blautia stercoripullorum</name>
    <dbReference type="NCBI Taxonomy" id="2838502"/>
    <lineage>
        <taxon>Bacteria</taxon>
        <taxon>Bacillati</taxon>
        <taxon>Bacillota</taxon>
        <taxon>Clostridia</taxon>
        <taxon>Lachnospirales</taxon>
        <taxon>Lachnospiraceae</taxon>
        <taxon>Blautia</taxon>
    </lineage>
</organism>
<evidence type="ECO:0000256" key="1">
    <source>
        <dbReference type="ARBA" id="ARBA00022801"/>
    </source>
</evidence>
<reference evidence="3" key="2">
    <citation type="submission" date="2021-04" db="EMBL/GenBank/DDBJ databases">
        <authorList>
            <person name="Gilroy R."/>
        </authorList>
    </citation>
    <scope>NUCLEOTIDE SEQUENCE</scope>
    <source>
        <strain evidence="3">ChiW19-6364</strain>
    </source>
</reference>
<gene>
    <name evidence="3" type="ORF">H9913_01385</name>
</gene>
<dbReference type="EMBL" id="DWUX01000021">
    <property type="protein sequence ID" value="HJD38656.1"/>
    <property type="molecule type" value="Genomic_DNA"/>
</dbReference>
<evidence type="ECO:0000259" key="2">
    <source>
        <dbReference type="Pfam" id="PF00149"/>
    </source>
</evidence>
<comment type="caution">
    <text evidence="3">The sequence shown here is derived from an EMBL/GenBank/DDBJ whole genome shotgun (WGS) entry which is preliminary data.</text>
</comment>
<reference evidence="3" key="1">
    <citation type="journal article" date="2021" name="PeerJ">
        <title>Extensive microbial diversity within the chicken gut microbiome revealed by metagenomics and culture.</title>
        <authorList>
            <person name="Gilroy R."/>
            <person name="Ravi A."/>
            <person name="Getino M."/>
            <person name="Pursley I."/>
            <person name="Horton D.L."/>
            <person name="Alikhan N.F."/>
            <person name="Baker D."/>
            <person name="Gharbi K."/>
            <person name="Hall N."/>
            <person name="Watson M."/>
            <person name="Adriaenssens E.M."/>
            <person name="Foster-Nyarko E."/>
            <person name="Jarju S."/>
            <person name="Secka A."/>
            <person name="Antonio M."/>
            <person name="Oren A."/>
            <person name="Chaudhuri R.R."/>
            <person name="La Ragione R."/>
            <person name="Hildebrand F."/>
            <person name="Pallen M.J."/>
        </authorList>
    </citation>
    <scope>NUCLEOTIDE SEQUENCE</scope>
    <source>
        <strain evidence="3">ChiW19-6364</strain>
    </source>
</reference>
<feature type="domain" description="Calcineurin-like phosphoesterase" evidence="2">
    <location>
        <begin position="1"/>
        <end position="186"/>
    </location>
</feature>